<dbReference type="GO" id="GO:0016491">
    <property type="term" value="F:oxidoreductase activity"/>
    <property type="evidence" value="ECO:0007669"/>
    <property type="project" value="InterPro"/>
</dbReference>
<proteinExistence type="predicted"/>
<evidence type="ECO:0000313" key="3">
    <source>
        <dbReference type="Proteomes" id="UP000073492"/>
    </source>
</evidence>
<organism evidence="2 3">
    <name type="scientific">Pseudocercospora musae</name>
    <dbReference type="NCBI Taxonomy" id="113226"/>
    <lineage>
        <taxon>Eukaryota</taxon>
        <taxon>Fungi</taxon>
        <taxon>Dikarya</taxon>
        <taxon>Ascomycota</taxon>
        <taxon>Pezizomycotina</taxon>
        <taxon>Dothideomycetes</taxon>
        <taxon>Dothideomycetidae</taxon>
        <taxon>Mycosphaerellales</taxon>
        <taxon>Mycosphaerellaceae</taxon>
        <taxon>Pseudocercospora</taxon>
    </lineage>
</organism>
<reference evidence="2 3" key="1">
    <citation type="submission" date="2015-07" db="EMBL/GenBank/DDBJ databases">
        <title>Comparative genomics of the Sigatoka disease complex on banana suggests a link between parallel evolutionary changes in Pseudocercospora fijiensis and Pseudocercospora eumusae and increased virulence on the banana host.</title>
        <authorList>
            <person name="Chang T.-C."/>
            <person name="Salvucci A."/>
            <person name="Crous P.W."/>
            <person name="Stergiopoulos I."/>
        </authorList>
    </citation>
    <scope>NUCLEOTIDE SEQUENCE [LARGE SCALE GENOMIC DNA]</scope>
    <source>
        <strain evidence="2 3">CBS 116634</strain>
    </source>
</reference>
<dbReference type="EMBL" id="LFZO01000099">
    <property type="protein sequence ID" value="KXT13930.1"/>
    <property type="molecule type" value="Genomic_DNA"/>
</dbReference>
<dbReference type="InterPro" id="IPR008922">
    <property type="entry name" value="Di-copper_centre_dom_sf"/>
</dbReference>
<name>A0A139IGX0_9PEZI</name>
<dbReference type="Gene3D" id="1.10.1280.10">
    <property type="entry name" value="Di-copper center containing domain from catechol oxidase"/>
    <property type="match status" value="1"/>
</dbReference>
<dbReference type="InterPro" id="IPR002227">
    <property type="entry name" value="Tyrosinase_Cu-bd"/>
</dbReference>
<evidence type="ECO:0000259" key="1">
    <source>
        <dbReference type="Pfam" id="PF00264"/>
    </source>
</evidence>
<comment type="caution">
    <text evidence="2">The sequence shown here is derived from an EMBL/GenBank/DDBJ whole genome shotgun (WGS) entry which is preliminary data.</text>
</comment>
<dbReference type="AlphaFoldDB" id="A0A139IGX0"/>
<gene>
    <name evidence="2" type="ORF">AC579_2381</name>
</gene>
<dbReference type="Pfam" id="PF00264">
    <property type="entry name" value="Tyrosinase"/>
    <property type="match status" value="1"/>
</dbReference>
<accession>A0A139IGX0</accession>
<dbReference type="SUPFAM" id="SSF48056">
    <property type="entry name" value="Di-copper centre-containing domain"/>
    <property type="match status" value="1"/>
</dbReference>
<feature type="domain" description="Tyrosinase copper-binding" evidence="1">
    <location>
        <begin position="61"/>
        <end position="92"/>
    </location>
</feature>
<sequence length="150" mass="17214">MLSMLPYGRHLVTMLRQPTAAYRSWARQHAIASQICAPCDRIATQPRVENSTQQSDPMSPSQMSKLFANSGDLGFSLLHAQIDRLWTMWQEKNRENRTLNYPSTPNVTLEDWMSFGRMSEVGQDRRVRELGSQVWRSEWPGYDSAIHAAS</sequence>
<dbReference type="Proteomes" id="UP000073492">
    <property type="component" value="Unassembled WGS sequence"/>
</dbReference>
<keyword evidence="3" id="KW-1185">Reference proteome</keyword>
<evidence type="ECO:0000313" key="2">
    <source>
        <dbReference type="EMBL" id="KXT13930.1"/>
    </source>
</evidence>
<dbReference type="OrthoDB" id="6132182at2759"/>
<protein>
    <recommendedName>
        <fullName evidence="1">Tyrosinase copper-binding domain-containing protein</fullName>
    </recommendedName>
</protein>